<comment type="cofactor">
    <cofactor evidence="7">
        <name>Zn(2+)</name>
        <dbReference type="ChEBI" id="CHEBI:29105"/>
    </cofactor>
    <text evidence="7">Binds 2 Zn(2+) ions per subunit.</text>
</comment>
<proteinExistence type="inferred from homology"/>
<dbReference type="PANTHER" id="PTHR43705">
    <property type="entry name" value="HYDROXYACYLGLUTATHIONE HYDROLASE"/>
    <property type="match status" value="1"/>
</dbReference>
<comment type="caution">
    <text evidence="9">The sequence shown here is derived from an EMBL/GenBank/DDBJ whole genome shotgun (WGS) entry which is preliminary data.</text>
</comment>
<feature type="binding site" evidence="7">
    <location>
        <position position="129"/>
    </location>
    <ligand>
        <name>Zn(2+)</name>
        <dbReference type="ChEBI" id="CHEBI:29105"/>
        <label>1</label>
    </ligand>
</feature>
<dbReference type="AlphaFoldDB" id="A0A520MXW0"/>
<evidence type="ECO:0000259" key="8">
    <source>
        <dbReference type="SMART" id="SM00849"/>
    </source>
</evidence>
<dbReference type="Pfam" id="PF00753">
    <property type="entry name" value="Lactamase_B"/>
    <property type="match status" value="1"/>
</dbReference>
<evidence type="ECO:0000256" key="1">
    <source>
        <dbReference type="ARBA" id="ARBA00001623"/>
    </source>
</evidence>
<feature type="domain" description="Metallo-beta-lactamase" evidence="8">
    <location>
        <begin position="12"/>
        <end position="167"/>
    </location>
</feature>
<dbReference type="Pfam" id="PF16123">
    <property type="entry name" value="HAGH_C"/>
    <property type="match status" value="1"/>
</dbReference>
<dbReference type="EMBL" id="SHBH01000019">
    <property type="protein sequence ID" value="RZO26065.1"/>
    <property type="molecule type" value="Genomic_DNA"/>
</dbReference>
<evidence type="ECO:0000313" key="9">
    <source>
        <dbReference type="EMBL" id="RZO26065.1"/>
    </source>
</evidence>
<dbReference type="SUPFAM" id="SSF56281">
    <property type="entry name" value="Metallo-hydrolase/oxidoreductase"/>
    <property type="match status" value="1"/>
</dbReference>
<keyword evidence="4 7" id="KW-0479">Metal-binding</keyword>
<dbReference type="UniPathway" id="UPA00619">
    <property type="reaction ID" value="UER00676"/>
</dbReference>
<dbReference type="InterPro" id="IPR001279">
    <property type="entry name" value="Metallo-B-lactamas"/>
</dbReference>
<comment type="subunit">
    <text evidence="7">Monomer.</text>
</comment>
<gene>
    <name evidence="7 9" type="primary">gloB</name>
    <name evidence="9" type="ORF">EVA95_02660</name>
</gene>
<dbReference type="InterPro" id="IPR050110">
    <property type="entry name" value="Glyoxalase_II_hydrolase"/>
</dbReference>
<feature type="binding site" evidence="7">
    <location>
        <position position="167"/>
    </location>
    <ligand>
        <name>Zn(2+)</name>
        <dbReference type="ChEBI" id="CHEBI:29105"/>
        <label>2</label>
    </ligand>
</feature>
<dbReference type="GO" id="GO:0046872">
    <property type="term" value="F:metal ion binding"/>
    <property type="evidence" value="ECO:0007669"/>
    <property type="project" value="UniProtKB-KW"/>
</dbReference>
<dbReference type="EC" id="3.1.2.6" evidence="7"/>
<dbReference type="InterPro" id="IPR032282">
    <property type="entry name" value="HAGH_C"/>
</dbReference>
<dbReference type="Proteomes" id="UP000319384">
    <property type="component" value="Unassembled WGS sequence"/>
</dbReference>
<comment type="catalytic activity">
    <reaction evidence="1 7">
        <text>an S-(2-hydroxyacyl)glutathione + H2O = a 2-hydroxy carboxylate + glutathione + H(+)</text>
        <dbReference type="Rhea" id="RHEA:21864"/>
        <dbReference type="ChEBI" id="CHEBI:15377"/>
        <dbReference type="ChEBI" id="CHEBI:15378"/>
        <dbReference type="ChEBI" id="CHEBI:57925"/>
        <dbReference type="ChEBI" id="CHEBI:58896"/>
        <dbReference type="ChEBI" id="CHEBI:71261"/>
        <dbReference type="EC" id="3.1.2.6"/>
    </reaction>
</comment>
<evidence type="ECO:0000313" key="10">
    <source>
        <dbReference type="Proteomes" id="UP000319384"/>
    </source>
</evidence>
<dbReference type="Gene3D" id="3.60.15.10">
    <property type="entry name" value="Ribonuclease Z/Hydroxyacylglutathione hydrolase-like"/>
    <property type="match status" value="1"/>
</dbReference>
<dbReference type="NCBIfam" id="TIGR03413">
    <property type="entry name" value="GSH_gloB"/>
    <property type="match status" value="1"/>
</dbReference>
<dbReference type="InterPro" id="IPR017782">
    <property type="entry name" value="Hydroxyacylglutathione_Hdrlase"/>
</dbReference>
<evidence type="ECO:0000256" key="4">
    <source>
        <dbReference type="ARBA" id="ARBA00022723"/>
    </source>
</evidence>
<sequence>MLNVEPIKAYDDNYIWLISTNEGSIVVDPGESENIIKSIDKKQIDLKGILITHHHYDHTNGIKDLLDRKKCDVYGPINNIDSINKKVNGSDKFSIIGIDFDVIFVPGHTLDHIAFYAFNNGDPLLFCGDTLFAGGCGRVFEGTYQQMFDSVKKLSELPKNTKIYCGHEYTLSNLKFALEVDPDNAILKDEYKSIENILASGMPSLPTTINKELNINPFMRCNNLDVKKNIMKKFTCKDNEFEIFTTIRKWKDSY</sequence>
<comment type="function">
    <text evidence="7">Thiolesterase that catalyzes the hydrolysis of S-D-lactoyl-glutathione to form glutathione and D-lactic acid.</text>
</comment>
<feature type="binding site" evidence="7">
    <location>
        <position position="53"/>
    </location>
    <ligand>
        <name>Zn(2+)</name>
        <dbReference type="ChEBI" id="CHEBI:29105"/>
        <label>1</label>
    </ligand>
</feature>
<evidence type="ECO:0000256" key="5">
    <source>
        <dbReference type="ARBA" id="ARBA00022801"/>
    </source>
</evidence>
<feature type="binding site" evidence="7">
    <location>
        <position position="55"/>
    </location>
    <ligand>
        <name>Zn(2+)</name>
        <dbReference type="ChEBI" id="CHEBI:29105"/>
        <label>1</label>
    </ligand>
</feature>
<dbReference type="PIRSF" id="PIRSF005457">
    <property type="entry name" value="Glx"/>
    <property type="match status" value="1"/>
</dbReference>
<feature type="binding site" evidence="7">
    <location>
        <position position="57"/>
    </location>
    <ligand>
        <name>Zn(2+)</name>
        <dbReference type="ChEBI" id="CHEBI:29105"/>
        <label>2</label>
    </ligand>
</feature>
<keyword evidence="6 7" id="KW-0862">Zinc</keyword>
<feature type="binding site" evidence="7">
    <location>
        <position position="58"/>
    </location>
    <ligand>
        <name>Zn(2+)</name>
        <dbReference type="ChEBI" id="CHEBI:29105"/>
        <label>2</label>
    </ligand>
</feature>
<dbReference type="HAMAP" id="MF_01374">
    <property type="entry name" value="Glyoxalase_2"/>
    <property type="match status" value="1"/>
</dbReference>
<reference evidence="9 10" key="1">
    <citation type="submission" date="2019-02" db="EMBL/GenBank/DDBJ databases">
        <title>Prokaryotic population dynamics and viral predation in marine succession experiment using metagenomics: the confinement effect.</title>
        <authorList>
            <person name="Haro-Moreno J.M."/>
            <person name="Rodriguez-Valera F."/>
            <person name="Lopez-Perez M."/>
        </authorList>
    </citation>
    <scope>NUCLEOTIDE SEQUENCE [LARGE SCALE GENOMIC DNA]</scope>
    <source>
        <strain evidence="9">MED-G162</strain>
    </source>
</reference>
<dbReference type="InterPro" id="IPR036866">
    <property type="entry name" value="RibonucZ/Hydroxyglut_hydro"/>
</dbReference>
<dbReference type="PANTHER" id="PTHR43705:SF1">
    <property type="entry name" value="HYDROXYACYLGLUTATHIONE HYDROLASE GLOB"/>
    <property type="match status" value="1"/>
</dbReference>
<dbReference type="GO" id="GO:0004416">
    <property type="term" value="F:hydroxyacylglutathione hydrolase activity"/>
    <property type="evidence" value="ECO:0007669"/>
    <property type="project" value="UniProtKB-UniRule"/>
</dbReference>
<organism evidence="9 10">
    <name type="scientific">SAR86 cluster bacterium</name>
    <dbReference type="NCBI Taxonomy" id="2030880"/>
    <lineage>
        <taxon>Bacteria</taxon>
        <taxon>Pseudomonadati</taxon>
        <taxon>Pseudomonadota</taxon>
        <taxon>Gammaproteobacteria</taxon>
        <taxon>SAR86 cluster</taxon>
    </lineage>
</organism>
<dbReference type="CDD" id="cd07723">
    <property type="entry name" value="hydroxyacylglutathione_hydrolase_MBL-fold"/>
    <property type="match status" value="1"/>
</dbReference>
<name>A0A520MXW0_9GAMM</name>
<evidence type="ECO:0000256" key="3">
    <source>
        <dbReference type="ARBA" id="ARBA00006759"/>
    </source>
</evidence>
<keyword evidence="5 7" id="KW-0378">Hydrolase</keyword>
<comment type="similarity">
    <text evidence="3 7">Belongs to the metallo-beta-lactamase superfamily. Glyoxalase II family.</text>
</comment>
<evidence type="ECO:0000256" key="6">
    <source>
        <dbReference type="ARBA" id="ARBA00022833"/>
    </source>
</evidence>
<comment type="pathway">
    <text evidence="2 7">Secondary metabolite metabolism; methylglyoxal degradation; (R)-lactate from methylglyoxal: step 2/2.</text>
</comment>
<dbReference type="GO" id="GO:0019243">
    <property type="term" value="P:methylglyoxal catabolic process to D-lactate via S-lactoyl-glutathione"/>
    <property type="evidence" value="ECO:0007669"/>
    <property type="project" value="UniProtKB-UniRule"/>
</dbReference>
<protein>
    <recommendedName>
        <fullName evidence="7">Hydroxyacylglutathione hydrolase</fullName>
        <ecNumber evidence="7">3.1.2.6</ecNumber>
    </recommendedName>
    <alternativeName>
        <fullName evidence="7">Glyoxalase II</fullName>
        <shortName evidence="7">Glx II</shortName>
    </alternativeName>
</protein>
<dbReference type="SMART" id="SM00849">
    <property type="entry name" value="Lactamase_B"/>
    <property type="match status" value="1"/>
</dbReference>
<evidence type="ECO:0000256" key="2">
    <source>
        <dbReference type="ARBA" id="ARBA00004963"/>
    </source>
</evidence>
<accession>A0A520MXW0</accession>
<feature type="binding site" evidence="7">
    <location>
        <position position="129"/>
    </location>
    <ligand>
        <name>Zn(2+)</name>
        <dbReference type="ChEBI" id="CHEBI:29105"/>
        <label>2</label>
    </ligand>
</feature>
<evidence type="ECO:0000256" key="7">
    <source>
        <dbReference type="HAMAP-Rule" id="MF_01374"/>
    </source>
</evidence>
<dbReference type="InterPro" id="IPR035680">
    <property type="entry name" value="Clx_II_MBL"/>
</dbReference>
<feature type="binding site" evidence="7">
    <location>
        <position position="108"/>
    </location>
    <ligand>
        <name>Zn(2+)</name>
        <dbReference type="ChEBI" id="CHEBI:29105"/>
        <label>1</label>
    </ligand>
</feature>